<proteinExistence type="predicted"/>
<evidence type="ECO:0000313" key="2">
    <source>
        <dbReference type="Proteomes" id="UP000178869"/>
    </source>
</evidence>
<gene>
    <name evidence="1" type="ORF">A2828_02970</name>
</gene>
<comment type="caution">
    <text evidence="1">The sequence shown here is derived from an EMBL/GenBank/DDBJ whole genome shotgun (WGS) entry which is preliminary data.</text>
</comment>
<dbReference type="Proteomes" id="UP000178869">
    <property type="component" value="Unassembled WGS sequence"/>
</dbReference>
<protein>
    <submittedName>
        <fullName evidence="1">Uncharacterized protein</fullName>
    </submittedName>
</protein>
<sequence>MRNKPFIQKTIATLTLVLSVATVFLAVKFVSAWTGPTQPPPDGNISALLSGSGTVNYIPKWTSPTALGNSLIFDNGTNVGIGTTSPQSKLHINDPGTTYNGEVGAISVRLGSNEVKRLYIGWDNALDTNGAAYLQSVQSGVAYRSLLFNPSGGNVGIGTTSPSALLDVADIYSAGGRNLEIGDDVFLTDVDAANTLGIYGQQNSAIATLHLGSGGASISGSGSNIGIGTTSPGTKLTVSGGIDSALATANSGYIISGNPSGQHITIDDNEIMSKATGTTGATLYVQNDGGTTTFGGPINIGRSVPTASCSVAAGATTACTASCAAGYTVTGGGFYSTGATTFAVDSYPSTTTTWKVDYRNPGGSSITVTVYAVCYQLI</sequence>
<organism evidence="1 2">
    <name type="scientific">Candidatus Terrybacteria bacterium RIFCSPHIGHO2_01_FULL_43_35</name>
    <dbReference type="NCBI Taxonomy" id="1802361"/>
    <lineage>
        <taxon>Bacteria</taxon>
        <taxon>Candidatus Terryibacteriota</taxon>
    </lineage>
</organism>
<evidence type="ECO:0000313" key="1">
    <source>
        <dbReference type="EMBL" id="OHA47368.1"/>
    </source>
</evidence>
<reference evidence="1 2" key="1">
    <citation type="journal article" date="2016" name="Nat. Commun.">
        <title>Thousands of microbial genomes shed light on interconnected biogeochemical processes in an aquifer system.</title>
        <authorList>
            <person name="Anantharaman K."/>
            <person name="Brown C.T."/>
            <person name="Hug L.A."/>
            <person name="Sharon I."/>
            <person name="Castelle C.J."/>
            <person name="Probst A.J."/>
            <person name="Thomas B.C."/>
            <person name="Singh A."/>
            <person name="Wilkins M.J."/>
            <person name="Karaoz U."/>
            <person name="Brodie E.L."/>
            <person name="Williams K.H."/>
            <person name="Hubbard S.S."/>
            <person name="Banfield J.F."/>
        </authorList>
    </citation>
    <scope>NUCLEOTIDE SEQUENCE [LARGE SCALE GENOMIC DNA]</scope>
</reference>
<name>A0A1G2PGA1_9BACT</name>
<dbReference type="EMBL" id="MHSR01000001">
    <property type="protein sequence ID" value="OHA47368.1"/>
    <property type="molecule type" value="Genomic_DNA"/>
</dbReference>
<accession>A0A1G2PGA1</accession>
<dbReference type="AlphaFoldDB" id="A0A1G2PGA1"/>